<feature type="region of interest" description="Disordered" evidence="2">
    <location>
        <begin position="548"/>
        <end position="603"/>
    </location>
</feature>
<accession>A0A2X0KIT7</accession>
<dbReference type="STRING" id="289078.A0A2X0KIT7"/>
<feature type="compositionally biased region" description="Low complexity" evidence="2">
    <location>
        <begin position="244"/>
        <end position="259"/>
    </location>
</feature>
<evidence type="ECO:0000313" key="3">
    <source>
        <dbReference type="EMBL" id="SCZ90876.1"/>
    </source>
</evidence>
<name>A0A2X0KIT7_9BASI</name>
<evidence type="ECO:0000256" key="2">
    <source>
        <dbReference type="SAM" id="MobiDB-lite"/>
    </source>
</evidence>
<feature type="compositionally biased region" description="Pro residues" evidence="2">
    <location>
        <begin position="573"/>
        <end position="585"/>
    </location>
</feature>
<feature type="compositionally biased region" description="Polar residues" evidence="2">
    <location>
        <begin position="185"/>
        <end position="198"/>
    </location>
</feature>
<feature type="region of interest" description="Disordered" evidence="2">
    <location>
        <begin position="645"/>
        <end position="667"/>
    </location>
</feature>
<feature type="region of interest" description="Disordered" evidence="2">
    <location>
        <begin position="129"/>
        <end position="168"/>
    </location>
</feature>
<evidence type="ECO:0000256" key="1">
    <source>
        <dbReference type="SAM" id="Coils"/>
    </source>
</evidence>
<feature type="compositionally biased region" description="Basic and acidic residues" evidence="2">
    <location>
        <begin position="280"/>
        <end position="290"/>
    </location>
</feature>
<feature type="region of interest" description="Disordered" evidence="2">
    <location>
        <begin position="277"/>
        <end position="325"/>
    </location>
</feature>
<dbReference type="AlphaFoldDB" id="A0A2X0KIT7"/>
<feature type="region of interest" description="Disordered" evidence="2">
    <location>
        <begin position="470"/>
        <end position="492"/>
    </location>
</feature>
<feature type="coiled-coil region" evidence="1">
    <location>
        <begin position="888"/>
        <end position="925"/>
    </location>
</feature>
<gene>
    <name evidence="3" type="ORF">BZ3500_MVSOF-1268-A1-R1_CHR1-3G02339</name>
</gene>
<feature type="region of interest" description="Disordered" evidence="2">
    <location>
        <begin position="238"/>
        <end position="259"/>
    </location>
</feature>
<feature type="compositionally biased region" description="Basic and acidic residues" evidence="2">
    <location>
        <begin position="129"/>
        <end position="158"/>
    </location>
</feature>
<dbReference type="EMBL" id="FMWP01000014">
    <property type="protein sequence ID" value="SCZ90876.1"/>
    <property type="molecule type" value="Genomic_DNA"/>
</dbReference>
<organism evidence="3 4">
    <name type="scientific">Microbotryum saponariae</name>
    <dbReference type="NCBI Taxonomy" id="289078"/>
    <lineage>
        <taxon>Eukaryota</taxon>
        <taxon>Fungi</taxon>
        <taxon>Dikarya</taxon>
        <taxon>Basidiomycota</taxon>
        <taxon>Pucciniomycotina</taxon>
        <taxon>Microbotryomycetes</taxon>
        <taxon>Microbotryales</taxon>
        <taxon>Microbotryaceae</taxon>
        <taxon>Microbotryum</taxon>
    </lineage>
</organism>
<feature type="compositionally biased region" description="Basic and acidic residues" evidence="2">
    <location>
        <begin position="784"/>
        <end position="794"/>
    </location>
</feature>
<feature type="region of interest" description="Disordered" evidence="2">
    <location>
        <begin position="1"/>
        <end position="61"/>
    </location>
</feature>
<reference evidence="4" key="1">
    <citation type="submission" date="2016-10" db="EMBL/GenBank/DDBJ databases">
        <authorList>
            <person name="Jeantristanb JTB J.-T."/>
            <person name="Ricardo R."/>
        </authorList>
    </citation>
    <scope>NUCLEOTIDE SEQUENCE [LARGE SCALE GENOMIC DNA]</scope>
</reference>
<feature type="compositionally biased region" description="Low complexity" evidence="2">
    <location>
        <begin position="308"/>
        <end position="319"/>
    </location>
</feature>
<dbReference type="Proteomes" id="UP000249723">
    <property type="component" value="Unassembled WGS sequence"/>
</dbReference>
<evidence type="ECO:0000313" key="4">
    <source>
        <dbReference type="Proteomes" id="UP000249723"/>
    </source>
</evidence>
<dbReference type="OrthoDB" id="2537986at2759"/>
<feature type="region of interest" description="Disordered" evidence="2">
    <location>
        <begin position="352"/>
        <end position="413"/>
    </location>
</feature>
<feature type="compositionally biased region" description="Polar residues" evidence="2">
    <location>
        <begin position="398"/>
        <end position="407"/>
    </location>
</feature>
<proteinExistence type="predicted"/>
<feature type="compositionally biased region" description="Basic and acidic residues" evidence="2">
    <location>
        <begin position="470"/>
        <end position="480"/>
    </location>
</feature>
<protein>
    <submittedName>
        <fullName evidence="3">BZ3500_MvSof-1268-A1-R1_Chr1-3g02339 protein</fullName>
    </submittedName>
</protein>
<feature type="compositionally biased region" description="Low complexity" evidence="2">
    <location>
        <begin position="655"/>
        <end position="667"/>
    </location>
</feature>
<feature type="region of interest" description="Disordered" evidence="2">
    <location>
        <begin position="182"/>
        <end position="216"/>
    </location>
</feature>
<keyword evidence="1" id="KW-0175">Coiled coil</keyword>
<feature type="compositionally biased region" description="Low complexity" evidence="2">
    <location>
        <begin position="45"/>
        <end position="61"/>
    </location>
</feature>
<feature type="compositionally biased region" description="Pro residues" evidence="2">
    <location>
        <begin position="352"/>
        <end position="367"/>
    </location>
</feature>
<feature type="compositionally biased region" description="Low complexity" evidence="2">
    <location>
        <begin position="815"/>
        <end position="844"/>
    </location>
</feature>
<feature type="region of interest" description="Disordered" evidence="2">
    <location>
        <begin position="774"/>
        <end position="847"/>
    </location>
</feature>
<sequence>MASAMLSHRPPKARRPHISSGSASLLPRFPTTSSTNLTSERPPQASTSVSASASHPLSSHTTTDLMDESLLDFDQLLVQSSHASHPGEGAPTRMMMSSNLFDEGSSMLNDAQMSFLHHDEEFTMVVREREDNNMDPDDTRQVPEAGTREQRHVEEREATSQGATANRVAPIEAAPTEALEEHIAQQPQPLRTASQESPIDTRLLDRSLPTNRRRSSISPILKRNAVVPLPALNENDVVAQPARASTKSKPSTSASSTSALPSILATTAASVRPVKPAHILPKDHPSHPRVIEATLIPIPRARERSRSRPTSSEPTLSRSSEAKAEAERKLFPLVSTQRSSASVSPITKLALPAPPLAPPPPPPPLPRSLPIGDYLAPLAEVSDEEAQSPQREDRLESFETTLPTPYRSSPPPACLFKLMEEQREDAMNQDGEEDLFELEMDVEGGNDDRYEALDADGSLPRIGESLKDFERHNRGNDRTAKTGRRMTTSTPAKAGVLSGVGRRASVVAAAGAARSAGLRKVVPEVLEQEQEEERDGGMMRPILPERYRVQSPFGSQSVTAVKEVKTSSTDRALPPPPKAPLPPPVASSSSVPRDPSLPQRRRASRAFEVGHHPPAVAAPRPQVQEPIPATTTASRRALTTISHPWPKASTSTKVSTRTPIPSIPTTRATEVAPPKTTLRLNYTYTRDPPTAQSVLTTIRLFDPCGPIHEETEGQQGLAPPEIERPRLPAKIGDLTVPMQNTFGARAEERERLRKEKKERMALGLEAEIGEGVRGGVKRGSSARGGERGNKRSKLDTGASSVDGGVLGTKSRQNLPSTTSAAATAPFKSTSTSTSTQPKPFTFTSLNRQRPAPFNSIAIHNPSSLQAQSEVALALNKASNLDRLGWSERQKLREEEVRRKKEMARKEEEEAERRKLKALKERLLQAKAPAVASGGATSGMRR</sequence>
<keyword evidence="4" id="KW-1185">Reference proteome</keyword>
<feature type="compositionally biased region" description="Polar residues" evidence="2">
    <location>
        <begin position="30"/>
        <end position="41"/>
    </location>
</feature>
<feature type="compositionally biased region" description="Low complexity" evidence="2">
    <location>
        <begin position="586"/>
        <end position="598"/>
    </location>
</feature>